<dbReference type="InterPro" id="IPR029045">
    <property type="entry name" value="ClpP/crotonase-like_dom_sf"/>
</dbReference>
<dbReference type="EMBL" id="GISG01141467">
    <property type="protein sequence ID" value="MBA4645219.1"/>
    <property type="molecule type" value="Transcribed_RNA"/>
</dbReference>
<evidence type="ECO:0000256" key="1">
    <source>
        <dbReference type="ARBA" id="ARBA00007039"/>
    </source>
</evidence>
<dbReference type="GO" id="GO:0004176">
    <property type="term" value="F:ATP-dependent peptidase activity"/>
    <property type="evidence" value="ECO:0007669"/>
    <property type="project" value="InterPro"/>
</dbReference>
<organism evidence="3">
    <name type="scientific">Opuntia streptacantha</name>
    <name type="common">Prickly pear cactus</name>
    <name type="synonym">Opuntia cardona</name>
    <dbReference type="NCBI Taxonomy" id="393608"/>
    <lineage>
        <taxon>Eukaryota</taxon>
        <taxon>Viridiplantae</taxon>
        <taxon>Streptophyta</taxon>
        <taxon>Embryophyta</taxon>
        <taxon>Tracheophyta</taxon>
        <taxon>Spermatophyta</taxon>
        <taxon>Magnoliopsida</taxon>
        <taxon>eudicotyledons</taxon>
        <taxon>Gunneridae</taxon>
        <taxon>Pentapetalae</taxon>
        <taxon>Caryophyllales</taxon>
        <taxon>Cactineae</taxon>
        <taxon>Cactaceae</taxon>
        <taxon>Opuntioideae</taxon>
        <taxon>Opuntia</taxon>
    </lineage>
</organism>
<dbReference type="PANTHER" id="PTHR10381">
    <property type="entry name" value="ATP-DEPENDENT CLP PROTEASE PROTEOLYTIC SUBUNIT"/>
    <property type="match status" value="1"/>
</dbReference>
<dbReference type="AlphaFoldDB" id="A0A7C8ZK22"/>
<dbReference type="GO" id="GO:0006515">
    <property type="term" value="P:protein quality control for misfolded or incompletely synthesized proteins"/>
    <property type="evidence" value="ECO:0007669"/>
    <property type="project" value="TreeGrafter"/>
</dbReference>
<dbReference type="Pfam" id="PF00574">
    <property type="entry name" value="CLP_protease"/>
    <property type="match status" value="1"/>
</dbReference>
<dbReference type="PANTHER" id="PTHR10381:SF55">
    <property type="entry name" value="ATP-DEPENDENT CLP PROTEASE PROTEOLYTIC SUBUNIT-RELATED PROTEIN 1, CHLOROPLASTIC"/>
    <property type="match status" value="1"/>
</dbReference>
<proteinExistence type="inferred from homology"/>
<reference evidence="3" key="2">
    <citation type="submission" date="2020-07" db="EMBL/GenBank/DDBJ databases">
        <authorList>
            <person name="Vera ALvarez R."/>
            <person name="Arias-Moreno D.M."/>
            <person name="Jimenez-Jacinto V."/>
            <person name="Jimenez-Bremont J.F."/>
            <person name="Swaminathan K."/>
            <person name="Moose S.P."/>
            <person name="Guerrero-Gonzalez M.L."/>
            <person name="Marino-Ramirez L."/>
            <person name="Landsman D."/>
            <person name="Rodriguez-Kessler M."/>
            <person name="Delgado-Sanchez P."/>
        </authorList>
    </citation>
    <scope>NUCLEOTIDE SEQUENCE</scope>
    <source>
        <tissue evidence="3">Cladode</tissue>
    </source>
</reference>
<dbReference type="InterPro" id="IPR001907">
    <property type="entry name" value="ClpP"/>
</dbReference>
<dbReference type="Gene3D" id="3.90.226.10">
    <property type="entry name" value="2-enoyl-CoA Hydratase, Chain A, domain 1"/>
    <property type="match status" value="1"/>
</dbReference>
<dbReference type="GO" id="GO:0004252">
    <property type="term" value="F:serine-type endopeptidase activity"/>
    <property type="evidence" value="ECO:0007669"/>
    <property type="project" value="InterPro"/>
</dbReference>
<dbReference type="CDD" id="cd07017">
    <property type="entry name" value="S14_ClpP_2"/>
    <property type="match status" value="1"/>
</dbReference>
<reference evidence="3" key="1">
    <citation type="journal article" date="2013" name="J. Plant Res.">
        <title>Effect of fungi and light on seed germination of three Opuntia species from semiarid lands of central Mexico.</title>
        <authorList>
            <person name="Delgado-Sanchez P."/>
            <person name="Jimenez-Bremont J.F."/>
            <person name="Guerrero-Gonzalez Mde L."/>
            <person name="Flores J."/>
        </authorList>
    </citation>
    <scope>NUCLEOTIDE SEQUENCE</scope>
    <source>
        <tissue evidence="3">Cladode</tissue>
    </source>
</reference>
<comment type="similarity">
    <text evidence="1 2">Belongs to the peptidase S14 family.</text>
</comment>
<evidence type="ECO:0000313" key="3">
    <source>
        <dbReference type="EMBL" id="MBA4645219.1"/>
    </source>
</evidence>
<dbReference type="GO" id="GO:0009368">
    <property type="term" value="C:endopeptidase Clp complex"/>
    <property type="evidence" value="ECO:0007669"/>
    <property type="project" value="TreeGrafter"/>
</dbReference>
<dbReference type="InterPro" id="IPR023562">
    <property type="entry name" value="ClpP/TepA"/>
</dbReference>
<accession>A0A7C8ZK22</accession>
<protein>
    <recommendedName>
        <fullName evidence="2">ATP-dependent Clp protease proteolytic subunit</fullName>
    </recommendedName>
</protein>
<sequence length="394" mass="43465">MATAFLSPVLSATTHIQPVTSENRESIITNGLPKSSFLLGSSDLSASATLRSSSLQGKAAVSRKFRVCAQNPSFDHIPKQFRQENLKDGLMENFKNAPQHLYGLPPKQLEMFMTEDSPIYRQSANVTEESISSARSYLHNSGVCSHADMAKGVPSRYNMSISGARGRGRRPPDLPSLILDSRVVYLGMPIFPAVTELIIAEFLWLNFDDSSKPIYLYINSTGTENAKMETVGSEADVYAIADCMASCKAKVYTVNLTMAFGYAAMLLSLGEKGYRVLLREAFTKLYLPKLYKSSGAVSDMWIKAKELEVNTDIFIEFLSKSTGKPKDEIARDLQHPKLMPAQEAIDYGIADRIMHSMGGTFKKRKAQNYDEMLAQSKAKSKVGARVQGAPSGYM</sequence>
<evidence type="ECO:0000256" key="2">
    <source>
        <dbReference type="RuleBase" id="RU003567"/>
    </source>
</evidence>
<dbReference type="GO" id="GO:0051117">
    <property type="term" value="F:ATPase binding"/>
    <property type="evidence" value="ECO:0007669"/>
    <property type="project" value="TreeGrafter"/>
</dbReference>
<name>A0A7C8ZK22_OPUST</name>
<dbReference type="PRINTS" id="PR00127">
    <property type="entry name" value="CLPPROTEASEP"/>
</dbReference>
<dbReference type="GO" id="GO:0009532">
    <property type="term" value="C:plastid stroma"/>
    <property type="evidence" value="ECO:0007669"/>
    <property type="project" value="UniProtKB-ARBA"/>
</dbReference>
<dbReference type="SUPFAM" id="SSF52096">
    <property type="entry name" value="ClpP/crotonase"/>
    <property type="match status" value="1"/>
</dbReference>